<accession>A0AAF0PPM3</accession>
<name>A0AAF0PPM3_SOLVR</name>
<evidence type="ECO:0000313" key="2">
    <source>
        <dbReference type="Proteomes" id="UP001234989"/>
    </source>
</evidence>
<protein>
    <submittedName>
        <fullName evidence="1">Uncharacterized protein</fullName>
    </submittedName>
</protein>
<dbReference type="Proteomes" id="UP001234989">
    <property type="component" value="Chromosome 1"/>
</dbReference>
<gene>
    <name evidence="1" type="ORF">MTR67_000195</name>
</gene>
<proteinExistence type="predicted"/>
<evidence type="ECO:0000313" key="1">
    <source>
        <dbReference type="EMBL" id="WMV06810.1"/>
    </source>
</evidence>
<dbReference type="EMBL" id="CP133612">
    <property type="protein sequence ID" value="WMV06810.1"/>
    <property type="molecule type" value="Genomic_DNA"/>
</dbReference>
<dbReference type="AlphaFoldDB" id="A0AAF0PPM3"/>
<sequence>MQKRLDFYHNYSIRILDSLFTHLHKEEKETWGGFDLVFQFYDIVFSAPLRERGEGEKEERADLRLGEFEFDLMMTKVAGF</sequence>
<organism evidence="1 2">
    <name type="scientific">Solanum verrucosum</name>
    <dbReference type="NCBI Taxonomy" id="315347"/>
    <lineage>
        <taxon>Eukaryota</taxon>
        <taxon>Viridiplantae</taxon>
        <taxon>Streptophyta</taxon>
        <taxon>Embryophyta</taxon>
        <taxon>Tracheophyta</taxon>
        <taxon>Spermatophyta</taxon>
        <taxon>Magnoliopsida</taxon>
        <taxon>eudicotyledons</taxon>
        <taxon>Gunneridae</taxon>
        <taxon>Pentapetalae</taxon>
        <taxon>asterids</taxon>
        <taxon>lamiids</taxon>
        <taxon>Solanales</taxon>
        <taxon>Solanaceae</taxon>
        <taxon>Solanoideae</taxon>
        <taxon>Solaneae</taxon>
        <taxon>Solanum</taxon>
    </lineage>
</organism>
<reference evidence="1" key="1">
    <citation type="submission" date="2023-08" db="EMBL/GenBank/DDBJ databases">
        <title>A de novo genome assembly of Solanum verrucosum Schlechtendal, a Mexican diploid species geographically isolated from the other diploid A-genome species in potato relatives.</title>
        <authorList>
            <person name="Hosaka K."/>
        </authorList>
    </citation>
    <scope>NUCLEOTIDE SEQUENCE</scope>
    <source>
        <tissue evidence="1">Young leaves</tissue>
    </source>
</reference>
<keyword evidence="2" id="KW-1185">Reference proteome</keyword>